<evidence type="ECO:0000313" key="4">
    <source>
        <dbReference type="EMBL" id="QNN55407.1"/>
    </source>
</evidence>
<evidence type="ECO:0000259" key="3">
    <source>
        <dbReference type="Pfam" id="PF10017"/>
    </source>
</evidence>
<dbReference type="Proteomes" id="UP000515811">
    <property type="component" value="Chromosome"/>
</dbReference>
<evidence type="ECO:0000256" key="2">
    <source>
        <dbReference type="ARBA" id="ARBA00022679"/>
    </source>
</evidence>
<sequence>MSLNSRFAPDVLGGFDALTSSDALQSGLAVPAKVPGRTRAHRAEAQAIMDGLMQDIPSISPKYFYDERGSTLFEAITRLPEYYVTRVEQSILRRYGDAIADSVGADPIVIEPGAGNCEKARSLCLRLQAREFVGIDISADHLQGAVLRLQANLPWLKARAIAADITQPVELPADLPGSRRLVFYPGSSIGNFEPGQAVRMLSQMRAMLGDPDEGGGLLIGIDLPKPVRVLEAAYDDASGVTAAFNRNVLEHVNQLIGSDFVPDQWAHRALFNARDSRVEMHLVARRAQSVRWPGGGRDFTEGQHIHTENSYKHTLQAFASLLESAGFRQYRSWTDEQGWFAVIHAWQ</sequence>
<keyword evidence="5" id="KW-1185">Reference proteome</keyword>
<reference evidence="4 5" key="1">
    <citation type="submission" date="2020-08" db="EMBL/GenBank/DDBJ databases">
        <title>Genome sequence of Diaphorobacter ruginosibacter DSM 27467T.</title>
        <authorList>
            <person name="Hyun D.-W."/>
            <person name="Bae J.-W."/>
        </authorList>
    </citation>
    <scope>NUCLEOTIDE SEQUENCE [LARGE SCALE GENOMIC DNA]</scope>
    <source>
        <strain evidence="4 5">DSM 27467</strain>
    </source>
</reference>
<dbReference type="NCBIfam" id="TIGR03438">
    <property type="entry name" value="egtD_ergothio"/>
    <property type="match status" value="1"/>
</dbReference>
<dbReference type="Gene3D" id="3.40.50.150">
    <property type="entry name" value="Vaccinia Virus protein VP39"/>
    <property type="match status" value="1"/>
</dbReference>
<dbReference type="EC" id="2.1.1.44" evidence="4"/>
<accession>A0A7G9RII2</accession>
<proteinExistence type="predicted"/>
<dbReference type="PANTHER" id="PTHR43397">
    <property type="entry name" value="ERGOTHIONEINE BIOSYNTHESIS PROTEIN 1"/>
    <property type="match status" value="1"/>
</dbReference>
<dbReference type="InterPro" id="IPR019257">
    <property type="entry name" value="MeTrfase_dom"/>
</dbReference>
<dbReference type="InterPro" id="IPR017804">
    <property type="entry name" value="MeTrfase_EgtD-like"/>
</dbReference>
<feature type="domain" description="Histidine-specific methyltransferase SAM-dependent" evidence="3">
    <location>
        <begin position="46"/>
        <end position="344"/>
    </location>
</feature>
<dbReference type="GO" id="GO:0032259">
    <property type="term" value="P:methylation"/>
    <property type="evidence" value="ECO:0007669"/>
    <property type="project" value="UniProtKB-KW"/>
</dbReference>
<dbReference type="SUPFAM" id="SSF53335">
    <property type="entry name" value="S-adenosyl-L-methionine-dependent methyltransferases"/>
    <property type="match status" value="1"/>
</dbReference>
<dbReference type="KEGG" id="drg:H9K76_12025"/>
<name>A0A7G9RII2_9BURK</name>
<organism evidence="4 5">
    <name type="scientific">Diaphorobacter ruginosibacter</name>
    <dbReference type="NCBI Taxonomy" id="1715720"/>
    <lineage>
        <taxon>Bacteria</taxon>
        <taxon>Pseudomonadati</taxon>
        <taxon>Pseudomonadota</taxon>
        <taxon>Betaproteobacteria</taxon>
        <taxon>Burkholderiales</taxon>
        <taxon>Comamonadaceae</taxon>
        <taxon>Diaphorobacter</taxon>
    </lineage>
</organism>
<protein>
    <submittedName>
        <fullName evidence="4">L-histidine N(Alpha)-methyltransferase</fullName>
        <ecNumber evidence="4">2.1.1.44</ecNumber>
    </submittedName>
</protein>
<dbReference type="GO" id="GO:0052706">
    <property type="term" value="F:L-histidine N(alpha)-methyltransferase activity"/>
    <property type="evidence" value="ECO:0007669"/>
    <property type="project" value="UniProtKB-EC"/>
</dbReference>
<dbReference type="InterPro" id="IPR029063">
    <property type="entry name" value="SAM-dependent_MTases_sf"/>
</dbReference>
<dbReference type="InterPro" id="IPR051128">
    <property type="entry name" value="EgtD_Methyltrsf_superfamily"/>
</dbReference>
<evidence type="ECO:0000313" key="5">
    <source>
        <dbReference type="Proteomes" id="UP000515811"/>
    </source>
</evidence>
<evidence type="ECO:0000256" key="1">
    <source>
        <dbReference type="ARBA" id="ARBA00022603"/>
    </source>
</evidence>
<gene>
    <name evidence="4" type="primary">egtD</name>
    <name evidence="4" type="ORF">H9K76_12025</name>
</gene>
<keyword evidence="1 4" id="KW-0489">Methyltransferase</keyword>
<dbReference type="PIRSF" id="PIRSF018005">
    <property type="entry name" value="UCP018005"/>
    <property type="match status" value="1"/>
</dbReference>
<dbReference type="EMBL" id="CP060714">
    <property type="protein sequence ID" value="QNN55407.1"/>
    <property type="molecule type" value="Genomic_DNA"/>
</dbReference>
<dbReference type="InterPro" id="IPR035094">
    <property type="entry name" value="EgtD"/>
</dbReference>
<dbReference type="AlphaFoldDB" id="A0A7G9RII2"/>
<keyword evidence="2 4" id="KW-0808">Transferase</keyword>
<dbReference type="Pfam" id="PF10017">
    <property type="entry name" value="Methyltransf_33"/>
    <property type="match status" value="1"/>
</dbReference>
<dbReference type="PANTHER" id="PTHR43397:SF1">
    <property type="entry name" value="ERGOTHIONEINE BIOSYNTHESIS PROTEIN 1"/>
    <property type="match status" value="1"/>
</dbReference>